<protein>
    <submittedName>
        <fullName evidence="1">Uncharacterized protein</fullName>
    </submittedName>
</protein>
<gene>
    <name evidence="1" type="ORF">S03H2_55573</name>
</gene>
<sequence length="149" mass="16757">MVFDVAARGIGRKDYSQGTEISVEPLITSWQGLYTHTELVAPIPAGGSITTDVAVPTDQVVILHDVYATVPQNTLIRLILQSIDLEGDIMTDLDMSDYQSIDYHYPRGDTFWRTIRFITYNYRDVVEDLCIIGCAGFYTSHQSYNLQLG</sequence>
<comment type="caution">
    <text evidence="1">The sequence shown here is derived from an EMBL/GenBank/DDBJ whole genome shotgun (WGS) entry which is preliminary data.</text>
</comment>
<name>X1JSX9_9ZZZZ</name>
<evidence type="ECO:0000313" key="1">
    <source>
        <dbReference type="EMBL" id="GAH81384.1"/>
    </source>
</evidence>
<dbReference type="EMBL" id="BARU01035510">
    <property type="protein sequence ID" value="GAH81384.1"/>
    <property type="molecule type" value="Genomic_DNA"/>
</dbReference>
<reference evidence="1" key="1">
    <citation type="journal article" date="2014" name="Front. Microbiol.">
        <title>High frequency of phylogenetically diverse reductive dehalogenase-homologous genes in deep subseafloor sedimentary metagenomes.</title>
        <authorList>
            <person name="Kawai M."/>
            <person name="Futagami T."/>
            <person name="Toyoda A."/>
            <person name="Takaki Y."/>
            <person name="Nishi S."/>
            <person name="Hori S."/>
            <person name="Arai W."/>
            <person name="Tsubouchi T."/>
            <person name="Morono Y."/>
            <person name="Uchiyama I."/>
            <person name="Ito T."/>
            <person name="Fujiyama A."/>
            <person name="Inagaki F."/>
            <person name="Takami H."/>
        </authorList>
    </citation>
    <scope>NUCLEOTIDE SEQUENCE</scope>
    <source>
        <strain evidence="1">Expedition CK06-06</strain>
    </source>
</reference>
<dbReference type="AlphaFoldDB" id="X1JSX9"/>
<proteinExistence type="predicted"/>
<organism evidence="1">
    <name type="scientific">marine sediment metagenome</name>
    <dbReference type="NCBI Taxonomy" id="412755"/>
    <lineage>
        <taxon>unclassified sequences</taxon>
        <taxon>metagenomes</taxon>
        <taxon>ecological metagenomes</taxon>
    </lineage>
</organism>
<accession>X1JSX9</accession>